<evidence type="ECO:0000313" key="6">
    <source>
        <dbReference type="Proteomes" id="UP000478892"/>
    </source>
</evidence>
<dbReference type="InterPro" id="IPR008920">
    <property type="entry name" value="TF_FadR/GntR_C"/>
</dbReference>
<dbReference type="CDD" id="cd07377">
    <property type="entry name" value="WHTH_GntR"/>
    <property type="match status" value="1"/>
</dbReference>
<sequence>MKANKVLNHIKPLVAGRDVLDALVELIEAAKLTVGDKLPPEVELARRLGVGRSKIREALNAWQKMGIVVRNKGAGTRLAAEIASHSVHMPLTMKLEAESLLRTHAVRRPLEIEAVRLATVEATDQQRKVILARMAELMAVYEAGEDWRPADHRFHNEIFAATGNPLFGQLIAQIQKAFQDIYEAPFGKPHLGQSSIVLHRPMAEAIASGDQISAVNYTTQIMDIVEAEVREIIGAGK</sequence>
<evidence type="ECO:0000256" key="1">
    <source>
        <dbReference type="ARBA" id="ARBA00023015"/>
    </source>
</evidence>
<dbReference type="AlphaFoldDB" id="A0A6L6WA96"/>
<dbReference type="PRINTS" id="PR00035">
    <property type="entry name" value="HTHGNTR"/>
</dbReference>
<dbReference type="SUPFAM" id="SSF48008">
    <property type="entry name" value="GntR ligand-binding domain-like"/>
    <property type="match status" value="1"/>
</dbReference>
<dbReference type="InterPro" id="IPR011711">
    <property type="entry name" value="GntR_C"/>
</dbReference>
<dbReference type="InterPro" id="IPR036390">
    <property type="entry name" value="WH_DNA-bd_sf"/>
</dbReference>
<evidence type="ECO:0000256" key="3">
    <source>
        <dbReference type="ARBA" id="ARBA00023163"/>
    </source>
</evidence>
<dbReference type="GO" id="GO:0003677">
    <property type="term" value="F:DNA binding"/>
    <property type="evidence" value="ECO:0007669"/>
    <property type="project" value="UniProtKB-KW"/>
</dbReference>
<dbReference type="PANTHER" id="PTHR43537">
    <property type="entry name" value="TRANSCRIPTIONAL REGULATOR, GNTR FAMILY"/>
    <property type="match status" value="1"/>
</dbReference>
<evidence type="ECO:0000259" key="4">
    <source>
        <dbReference type="PROSITE" id="PS50949"/>
    </source>
</evidence>
<dbReference type="SMART" id="SM00345">
    <property type="entry name" value="HTH_GNTR"/>
    <property type="match status" value="1"/>
</dbReference>
<dbReference type="EMBL" id="WQLV01000001">
    <property type="protein sequence ID" value="MVO14604.1"/>
    <property type="molecule type" value="Genomic_DNA"/>
</dbReference>
<dbReference type="Pfam" id="PF07729">
    <property type="entry name" value="FCD"/>
    <property type="match status" value="1"/>
</dbReference>
<dbReference type="SMART" id="SM00895">
    <property type="entry name" value="FCD"/>
    <property type="match status" value="1"/>
</dbReference>
<gene>
    <name evidence="5" type="ORF">GO984_02170</name>
</gene>
<name>A0A6L6WA96_9RHOB</name>
<keyword evidence="6" id="KW-1185">Reference proteome</keyword>
<evidence type="ECO:0000256" key="2">
    <source>
        <dbReference type="ARBA" id="ARBA00023125"/>
    </source>
</evidence>
<dbReference type="InterPro" id="IPR000524">
    <property type="entry name" value="Tscrpt_reg_HTH_GntR"/>
</dbReference>
<keyword evidence="1" id="KW-0805">Transcription regulation</keyword>
<keyword evidence="3" id="KW-0804">Transcription</keyword>
<keyword evidence="2" id="KW-0238">DNA-binding</keyword>
<dbReference type="Proteomes" id="UP000478892">
    <property type="component" value="Unassembled WGS sequence"/>
</dbReference>
<comment type="caution">
    <text evidence="5">The sequence shown here is derived from an EMBL/GenBank/DDBJ whole genome shotgun (WGS) entry which is preliminary data.</text>
</comment>
<dbReference type="Pfam" id="PF00392">
    <property type="entry name" value="GntR"/>
    <property type="match status" value="1"/>
</dbReference>
<accession>A0A6L6WA96</accession>
<feature type="domain" description="HTH gntR-type" evidence="4">
    <location>
        <begin position="13"/>
        <end position="81"/>
    </location>
</feature>
<dbReference type="Gene3D" id="1.20.120.530">
    <property type="entry name" value="GntR ligand-binding domain-like"/>
    <property type="match status" value="1"/>
</dbReference>
<evidence type="ECO:0000313" key="5">
    <source>
        <dbReference type="EMBL" id="MVO14604.1"/>
    </source>
</evidence>
<protein>
    <submittedName>
        <fullName evidence="5">FCD domain-containing protein</fullName>
    </submittedName>
</protein>
<dbReference type="GO" id="GO:0003700">
    <property type="term" value="F:DNA-binding transcription factor activity"/>
    <property type="evidence" value="ECO:0007669"/>
    <property type="project" value="InterPro"/>
</dbReference>
<dbReference type="SUPFAM" id="SSF46785">
    <property type="entry name" value="Winged helix' DNA-binding domain"/>
    <property type="match status" value="1"/>
</dbReference>
<dbReference type="Gene3D" id="1.10.10.10">
    <property type="entry name" value="Winged helix-like DNA-binding domain superfamily/Winged helix DNA-binding domain"/>
    <property type="match status" value="1"/>
</dbReference>
<reference evidence="5 6" key="1">
    <citation type="submission" date="2019-12" db="EMBL/GenBank/DDBJ databases">
        <authorList>
            <person name="Zhang Y.-J."/>
        </authorList>
    </citation>
    <scope>NUCLEOTIDE SEQUENCE [LARGE SCALE GENOMIC DNA]</scope>
    <source>
        <strain evidence="5 6">CY05</strain>
    </source>
</reference>
<organism evidence="5 6">
    <name type="scientific">Parasedimentitalea huanghaiensis</name>
    <dbReference type="NCBI Taxonomy" id="2682100"/>
    <lineage>
        <taxon>Bacteria</taxon>
        <taxon>Pseudomonadati</taxon>
        <taxon>Pseudomonadota</taxon>
        <taxon>Alphaproteobacteria</taxon>
        <taxon>Rhodobacterales</taxon>
        <taxon>Paracoccaceae</taxon>
        <taxon>Parasedimentitalea</taxon>
    </lineage>
</organism>
<dbReference type="PANTHER" id="PTHR43537:SF5">
    <property type="entry name" value="UXU OPERON TRANSCRIPTIONAL REGULATOR"/>
    <property type="match status" value="1"/>
</dbReference>
<dbReference type="PROSITE" id="PS50949">
    <property type="entry name" value="HTH_GNTR"/>
    <property type="match status" value="1"/>
</dbReference>
<proteinExistence type="predicted"/>
<dbReference type="InterPro" id="IPR036388">
    <property type="entry name" value="WH-like_DNA-bd_sf"/>
</dbReference>